<protein>
    <submittedName>
        <fullName evidence="3">Lysine-specific demethylase-like domain containing protein</fullName>
    </submittedName>
</protein>
<evidence type="ECO:0000256" key="1">
    <source>
        <dbReference type="SAM" id="MobiDB-lite"/>
    </source>
</evidence>
<sequence length="770" mass="88019">MEPEQSSKLPPIYVSKRKTVRTDMLTRQALIPPIFRKKDQPKRDPKYLKVHSANSTGNDALSSSLETCRQELYIKYSTDFNYLSPELLLNKKTAEVNDVCQLSLRNENDQRAAPKRSRDELDTDSNKTTEKRRKSKYAFSDGPCYVPKSPWLNRVLPLLMRLFPHKDAGSDDSSKDEVKLDIVNLYKTRKQVEEDTLREAANVLSNAVTSIDDWRNKVIEATAQKITIEEARSLMDDFRELSGGIIKVALATEMDNDIKTCEAFGAKVRMAMTILSSSAERMVSLEELESLMQEAKKCRFLVPEVVALQSIFRNLVSIRSLMESSVIDLDLSECESLAAACEKGIVRIPRLDELRKHLQESVWLHSATRVCQRPVKYSLARSLVGSVPEALKGHKLYACIKKKCTGVEKWVECISQYSFFKALTGDNIKGLILKKETTGKEAPLTNGATEKRCDAKTFEELCITYQNLELTLPFYRSIEPIYQSLRRLQRRLNKIENMINSNSRSPNIATDCIWLLQHSEPLSEYLDLTEYLQPIRTGVELWLNYEKKCRKALDSIKSFTLSKDFSRLKTDWNFLLNFRKTTKLTDEDLSAIVELMKVYEGEGRIDFAEVQELETEFGCLRIKNLVLQREISEINEKGVNLISKVETALDNVKSDNCKSESVLTHVVMVVLEVLKFGAKMDCMPTLLVCMEYLRWSRSFYSLLLRNDALADGGENLRTLARDGMQDEFKSFTEHITLHKDIIDHVNSLSSSYNTGSGDIKEYELLTLFLS</sequence>
<dbReference type="InterPro" id="IPR013637">
    <property type="entry name" value="Lys_sp_deMease-like_dom"/>
</dbReference>
<organism evidence="3 4">
    <name type="scientific">Babesia gibsoni</name>
    <dbReference type="NCBI Taxonomy" id="33632"/>
    <lineage>
        <taxon>Eukaryota</taxon>
        <taxon>Sar</taxon>
        <taxon>Alveolata</taxon>
        <taxon>Apicomplexa</taxon>
        <taxon>Aconoidasida</taxon>
        <taxon>Piroplasmida</taxon>
        <taxon>Babesiidae</taxon>
        <taxon>Babesia</taxon>
    </lineage>
</organism>
<feature type="compositionally biased region" description="Basic and acidic residues" evidence="1">
    <location>
        <begin position="107"/>
        <end position="129"/>
    </location>
</feature>
<dbReference type="AlphaFoldDB" id="A0AAD8LL25"/>
<comment type="caution">
    <text evidence="3">The sequence shown here is derived from an EMBL/GenBank/DDBJ whole genome shotgun (WGS) entry which is preliminary data.</text>
</comment>
<evidence type="ECO:0000259" key="2">
    <source>
        <dbReference type="Pfam" id="PF08429"/>
    </source>
</evidence>
<dbReference type="EMBL" id="JAVEPI010000002">
    <property type="protein sequence ID" value="KAK1443587.1"/>
    <property type="molecule type" value="Genomic_DNA"/>
</dbReference>
<accession>A0AAD8LL25</accession>
<dbReference type="Proteomes" id="UP001230268">
    <property type="component" value="Unassembled WGS sequence"/>
</dbReference>
<evidence type="ECO:0000313" key="3">
    <source>
        <dbReference type="EMBL" id="KAK1443587.1"/>
    </source>
</evidence>
<feature type="region of interest" description="Disordered" evidence="1">
    <location>
        <begin position="107"/>
        <end position="134"/>
    </location>
</feature>
<reference evidence="3" key="1">
    <citation type="submission" date="2023-08" db="EMBL/GenBank/DDBJ databases">
        <title>Draft sequence of the Babesia gibsoni genome.</title>
        <authorList>
            <person name="Yamagishi J.Y."/>
            <person name="Xuan X.X."/>
        </authorList>
    </citation>
    <scope>NUCLEOTIDE SEQUENCE</scope>
    <source>
        <strain evidence="3">Azabu</strain>
    </source>
</reference>
<evidence type="ECO:0000313" key="4">
    <source>
        <dbReference type="Proteomes" id="UP001230268"/>
    </source>
</evidence>
<feature type="domain" description="Lysine-specific demethylase-like" evidence="2">
    <location>
        <begin position="277"/>
        <end position="545"/>
    </location>
</feature>
<proteinExistence type="predicted"/>
<dbReference type="Pfam" id="PF08429">
    <property type="entry name" value="PLU-1"/>
    <property type="match status" value="1"/>
</dbReference>
<keyword evidence="4" id="KW-1185">Reference proteome</keyword>
<gene>
    <name evidence="3" type="ORF">BgAZ_204630</name>
</gene>
<name>A0AAD8LL25_BABGI</name>